<dbReference type="KEGG" id="dgg:DGI_3531"/>
<evidence type="ECO:0000313" key="2">
    <source>
        <dbReference type="EMBL" id="AGW15207.1"/>
    </source>
</evidence>
<dbReference type="AlphaFoldDB" id="T2GGH8"/>
<dbReference type="PATRIC" id="fig|1121448.10.peg.3482"/>
<dbReference type="OrthoDB" id="5454053at2"/>
<keyword evidence="3" id="KW-1185">Reference proteome</keyword>
<name>T2GGH8_MEGG1</name>
<dbReference type="Proteomes" id="UP000016587">
    <property type="component" value="Chromosome"/>
</dbReference>
<feature type="signal peptide" evidence="1">
    <location>
        <begin position="1"/>
        <end position="21"/>
    </location>
</feature>
<reference evidence="3" key="2">
    <citation type="submission" date="2013-07" db="EMBL/GenBank/DDBJ databases">
        <authorList>
            <person name="Morais-Silva F.O."/>
            <person name="Rezende A.M."/>
            <person name="Pimentel C."/>
            <person name="Resende D.M."/>
            <person name="Santos C.I."/>
            <person name="Clemente C."/>
            <person name="de Oliveira L.M."/>
            <person name="da Silva S.M."/>
            <person name="Costa D.A."/>
            <person name="Varela-Raposo A."/>
            <person name="Horacio E.C.A."/>
            <person name="Matos M."/>
            <person name="Flores O."/>
            <person name="Ruiz J.C."/>
            <person name="Rodrigues-Pousada C."/>
        </authorList>
    </citation>
    <scope>NUCLEOTIDE SEQUENCE [LARGE SCALE GENOMIC DNA]</scope>
    <source>
        <strain evidence="3">ATCC 19364 / DSM 1382 / NCIMB 9332 / VKM B-1759</strain>
    </source>
</reference>
<dbReference type="EMBL" id="CP006585">
    <property type="protein sequence ID" value="AGW15207.1"/>
    <property type="molecule type" value="Genomic_DNA"/>
</dbReference>
<proteinExistence type="predicted"/>
<organism evidence="2 3">
    <name type="scientific">Megalodesulfovibrio gigas (strain ATCC 19364 / DSM 1382 / NCIMB 9332 / VKM B-1759)</name>
    <name type="common">Desulfovibrio gigas</name>
    <dbReference type="NCBI Taxonomy" id="1121448"/>
    <lineage>
        <taxon>Bacteria</taxon>
        <taxon>Pseudomonadati</taxon>
        <taxon>Thermodesulfobacteriota</taxon>
        <taxon>Desulfovibrionia</taxon>
        <taxon>Desulfovibrionales</taxon>
        <taxon>Desulfovibrionaceae</taxon>
        <taxon>Megalodesulfovibrio</taxon>
    </lineage>
</organism>
<protein>
    <submittedName>
        <fullName evidence="2">Uncharacterized protein</fullName>
    </submittedName>
</protein>
<keyword evidence="1" id="KW-0732">Signal</keyword>
<gene>
    <name evidence="2" type="ORF">DGI_3531</name>
</gene>
<dbReference type="RefSeq" id="WP_021762341.1">
    <property type="nucleotide sequence ID" value="NC_022444.1"/>
</dbReference>
<sequence>MVQILATILLVLMVCSPAAHAAEPKAGTAGTHKRVDAMPRSKTLPGLRFGMSQQEVHQILKRINGNEDAVLLTTICGIPLGLDVLEGAPLFTTDTNITMAKAHAYEPMFFYNNQLIAIKRTLRTLDELTALKREFPSGRFRFHHFPGVDEPLRVFQAKDRGRVIFTNQHSDIFIFDEALRSHVLAGLTGSYCWHTKSFGPNQQGFVQEYATCVRYRGDIPAARLQQDLASCQKFCKETPAYLASPQCPAICQEAHARAGR</sequence>
<evidence type="ECO:0000256" key="1">
    <source>
        <dbReference type="SAM" id="SignalP"/>
    </source>
</evidence>
<feature type="chain" id="PRO_5004599907" evidence="1">
    <location>
        <begin position="22"/>
        <end position="260"/>
    </location>
</feature>
<accession>T2GGH8</accession>
<dbReference type="HOGENOM" id="CLU_1068436_0_0_7"/>
<evidence type="ECO:0000313" key="3">
    <source>
        <dbReference type="Proteomes" id="UP000016587"/>
    </source>
</evidence>
<reference evidence="2 3" key="1">
    <citation type="journal article" date="2013" name="J. Bacteriol.">
        <title>Roles of HynAB and Ech, the only two hydrogenases found in the model sulfate reducer Desulfovibrio gigas.</title>
        <authorList>
            <person name="Morais-Silva F.O."/>
            <person name="Santos C.I."/>
            <person name="Rodrigues R."/>
            <person name="Pereira I.A."/>
            <person name="Rodrigues-Pousada C."/>
        </authorList>
    </citation>
    <scope>NUCLEOTIDE SEQUENCE [LARGE SCALE GENOMIC DNA]</scope>
    <source>
        <strain evidence="3">ATCC 19364 / DSM 1382 / NCIMB 9332 / VKM B-1759</strain>
    </source>
</reference>